<proteinExistence type="predicted"/>
<evidence type="ECO:0000256" key="3">
    <source>
        <dbReference type="ARBA" id="ARBA00023004"/>
    </source>
</evidence>
<reference evidence="6" key="1">
    <citation type="journal article" date="2018" name="Nat. Microbiol.">
        <title>Leveraging single-cell genomics to expand the fungal tree of life.</title>
        <authorList>
            <person name="Ahrendt S.R."/>
            <person name="Quandt C.A."/>
            <person name="Ciobanu D."/>
            <person name="Clum A."/>
            <person name="Salamov A."/>
            <person name="Andreopoulos B."/>
            <person name="Cheng J.F."/>
            <person name="Woyke T."/>
            <person name="Pelin A."/>
            <person name="Henrissat B."/>
            <person name="Reynolds N.K."/>
            <person name="Benny G.L."/>
            <person name="Smith M.E."/>
            <person name="James T.Y."/>
            <person name="Grigoriev I.V."/>
        </authorList>
    </citation>
    <scope>NUCLEOTIDE SEQUENCE [LARGE SCALE GENOMIC DNA]</scope>
    <source>
        <strain evidence="6">Benny S71-1</strain>
    </source>
</reference>
<keyword evidence="6" id="KW-1185">Reference proteome</keyword>
<gene>
    <name evidence="5" type="ORF">SYNPS1DRAFT_32319</name>
</gene>
<dbReference type="Proteomes" id="UP000278143">
    <property type="component" value="Unassembled WGS sequence"/>
</dbReference>
<dbReference type="GO" id="GO:0016491">
    <property type="term" value="F:oxidoreductase activity"/>
    <property type="evidence" value="ECO:0007669"/>
    <property type="project" value="UniProtKB-KW"/>
</dbReference>
<dbReference type="InterPro" id="IPR026992">
    <property type="entry name" value="DIOX_N"/>
</dbReference>
<dbReference type="EMBL" id="KZ989133">
    <property type="protein sequence ID" value="RKP27938.1"/>
    <property type="molecule type" value="Genomic_DNA"/>
</dbReference>
<dbReference type="Gene3D" id="2.60.120.330">
    <property type="entry name" value="B-lactam Antibiotic, Isopenicillin N Synthase, Chain"/>
    <property type="match status" value="1"/>
</dbReference>
<accession>A0A4P9Z642</accession>
<evidence type="ECO:0000313" key="5">
    <source>
        <dbReference type="EMBL" id="RKP27938.1"/>
    </source>
</evidence>
<dbReference type="SUPFAM" id="SSF51197">
    <property type="entry name" value="Clavaminate synthase-like"/>
    <property type="match status" value="1"/>
</dbReference>
<dbReference type="PANTHER" id="PTHR10209">
    <property type="entry name" value="OXIDOREDUCTASE, 2OG-FE II OXYGENASE FAMILY PROTEIN"/>
    <property type="match status" value="1"/>
</dbReference>
<dbReference type="InterPro" id="IPR027443">
    <property type="entry name" value="IPNS-like_sf"/>
</dbReference>
<dbReference type="Pfam" id="PF14226">
    <property type="entry name" value="DIOX_N"/>
    <property type="match status" value="1"/>
</dbReference>
<keyword evidence="3" id="KW-0408">Iron</keyword>
<dbReference type="OrthoDB" id="10248513at2759"/>
<dbReference type="PANTHER" id="PTHR10209:SF874">
    <property type="entry name" value="2-OXOGLUTARATE (2OG) AND FE(II)-DEPENDENT OXYGENASE SUPERFAMILY PROTEIN"/>
    <property type="match status" value="1"/>
</dbReference>
<organism evidence="5 6">
    <name type="scientific">Syncephalis pseudoplumigaleata</name>
    <dbReference type="NCBI Taxonomy" id="1712513"/>
    <lineage>
        <taxon>Eukaryota</taxon>
        <taxon>Fungi</taxon>
        <taxon>Fungi incertae sedis</taxon>
        <taxon>Zoopagomycota</taxon>
        <taxon>Zoopagomycotina</taxon>
        <taxon>Zoopagomycetes</taxon>
        <taxon>Zoopagales</taxon>
        <taxon>Piptocephalidaceae</taxon>
        <taxon>Syncephalis</taxon>
    </lineage>
</organism>
<protein>
    <recommendedName>
        <fullName evidence="4">Non-haem dioxygenase N-terminal domain-containing protein</fullName>
    </recommendedName>
</protein>
<evidence type="ECO:0000313" key="6">
    <source>
        <dbReference type="Proteomes" id="UP000278143"/>
    </source>
</evidence>
<name>A0A4P9Z642_9FUNG</name>
<sequence>MDLPLIDLNIYFGDKTSEAARAECRKAADALRDYGALLVRDPRVTQQDNEHFLDMVEDYFAQPDEQKAKDIRKELSYQIGATPSLQEVPKCGKDPKCLDIISKASGGIARMPEACRPLDATGPDPKWRFFWRIGELPVESQFPQLNAPPVIPEGFPQWERTMNSWGNHMHAAVTTIAEMAAVGFGLPAHAITELTVGGAHLLAPTASDLNQYNKANTVLAGFHYDFNLLTIHGKSRFPGLYIWPRNGSQKMAVRVPDGCLLVQAGKEMEWLTGGIVQAGYHEVIVSDATVAAIERHKQTKPDRPLWRISSTFFLHVASDSVLRPLLDSEDRDKYPEMLTGHYVQQELAHIKLAAE</sequence>
<keyword evidence="1" id="KW-0479">Metal-binding</keyword>
<feature type="domain" description="Non-haem dioxygenase N-terminal" evidence="4">
    <location>
        <begin position="3"/>
        <end position="83"/>
    </location>
</feature>
<evidence type="ECO:0000256" key="2">
    <source>
        <dbReference type="ARBA" id="ARBA00023002"/>
    </source>
</evidence>
<evidence type="ECO:0000259" key="4">
    <source>
        <dbReference type="Pfam" id="PF14226"/>
    </source>
</evidence>
<dbReference type="AlphaFoldDB" id="A0A4P9Z642"/>
<keyword evidence="2" id="KW-0560">Oxidoreductase</keyword>
<evidence type="ECO:0000256" key="1">
    <source>
        <dbReference type="ARBA" id="ARBA00022723"/>
    </source>
</evidence>
<dbReference type="GO" id="GO:0046872">
    <property type="term" value="F:metal ion binding"/>
    <property type="evidence" value="ECO:0007669"/>
    <property type="project" value="UniProtKB-KW"/>
</dbReference>